<dbReference type="FunFam" id="1.10.150.120:FF:000003">
    <property type="entry name" value="Carbon monoxide dehydrogenase, small subunit"/>
    <property type="match status" value="1"/>
</dbReference>
<evidence type="ECO:0000256" key="5">
    <source>
        <dbReference type="ARBA" id="ARBA00023014"/>
    </source>
</evidence>
<keyword evidence="3" id="KW-0560">Oxidoreductase</keyword>
<organism evidence="7 8">
    <name type="scientific">Desulforhopalus singaporensis</name>
    <dbReference type="NCBI Taxonomy" id="91360"/>
    <lineage>
        <taxon>Bacteria</taxon>
        <taxon>Pseudomonadati</taxon>
        <taxon>Thermodesulfobacteriota</taxon>
        <taxon>Desulfobulbia</taxon>
        <taxon>Desulfobulbales</taxon>
        <taxon>Desulfocapsaceae</taxon>
        <taxon>Desulforhopalus</taxon>
    </lineage>
</organism>
<keyword evidence="5" id="KW-0411">Iron-sulfur</keyword>
<evidence type="ECO:0000313" key="7">
    <source>
        <dbReference type="EMBL" id="SDO34289.1"/>
    </source>
</evidence>
<dbReference type="AlphaFoldDB" id="A0A1H0IS42"/>
<dbReference type="GO" id="GO:0051537">
    <property type="term" value="F:2 iron, 2 sulfur cluster binding"/>
    <property type="evidence" value="ECO:0007669"/>
    <property type="project" value="UniProtKB-KW"/>
</dbReference>
<dbReference type="SUPFAM" id="SSF54292">
    <property type="entry name" value="2Fe-2S ferredoxin-like"/>
    <property type="match status" value="1"/>
</dbReference>
<dbReference type="EMBL" id="FNJI01000001">
    <property type="protein sequence ID" value="SDO34289.1"/>
    <property type="molecule type" value="Genomic_DNA"/>
</dbReference>
<dbReference type="InterPro" id="IPR001041">
    <property type="entry name" value="2Fe-2S_ferredoxin-type"/>
</dbReference>
<dbReference type="GO" id="GO:0016491">
    <property type="term" value="F:oxidoreductase activity"/>
    <property type="evidence" value="ECO:0007669"/>
    <property type="project" value="UniProtKB-KW"/>
</dbReference>
<keyword evidence="8" id="KW-1185">Reference proteome</keyword>
<dbReference type="OrthoDB" id="9775084at2"/>
<evidence type="ECO:0000259" key="6">
    <source>
        <dbReference type="PROSITE" id="PS51085"/>
    </source>
</evidence>
<dbReference type="Gene3D" id="1.10.150.120">
    <property type="entry name" value="[2Fe-2S]-binding domain"/>
    <property type="match status" value="1"/>
</dbReference>
<dbReference type="PROSITE" id="PS51085">
    <property type="entry name" value="2FE2S_FER_2"/>
    <property type="match status" value="1"/>
</dbReference>
<feature type="domain" description="2Fe-2S ferredoxin-type" evidence="6">
    <location>
        <begin position="3"/>
        <end position="79"/>
    </location>
</feature>
<dbReference type="InterPro" id="IPR006058">
    <property type="entry name" value="2Fe2S_fd_BS"/>
</dbReference>
<dbReference type="Pfam" id="PF00111">
    <property type="entry name" value="Fer2"/>
    <property type="match status" value="1"/>
</dbReference>
<keyword evidence="1" id="KW-0001">2Fe-2S</keyword>
<dbReference type="CDD" id="cd00207">
    <property type="entry name" value="fer2"/>
    <property type="match status" value="1"/>
</dbReference>
<dbReference type="Gene3D" id="3.10.20.30">
    <property type="match status" value="1"/>
</dbReference>
<dbReference type="Pfam" id="PF01799">
    <property type="entry name" value="Fer2_2"/>
    <property type="match status" value="1"/>
</dbReference>
<dbReference type="STRING" id="91360.SAMN05660330_00003"/>
<dbReference type="InterPro" id="IPR051452">
    <property type="entry name" value="Diverse_Oxidoreductases"/>
</dbReference>
<gene>
    <name evidence="7" type="ORF">SAMN05660330_00003</name>
</gene>
<dbReference type="PANTHER" id="PTHR44379:SF5">
    <property type="entry name" value="OXIDOREDUCTASE WITH IRON-SULFUR SUBUNIT"/>
    <property type="match status" value="1"/>
</dbReference>
<evidence type="ECO:0000256" key="2">
    <source>
        <dbReference type="ARBA" id="ARBA00022723"/>
    </source>
</evidence>
<dbReference type="InterPro" id="IPR002888">
    <property type="entry name" value="2Fe-2S-bd"/>
</dbReference>
<name>A0A1H0IS42_9BACT</name>
<sequence length="162" mass="17268">MNKNITFTVNGEPVSLTVEPRWTLLRVLRDKMFLTGSKEGCGEGECGSCTVLVDGKPVNSCLMLAVAADGKTITTIEGLSRGTELHPLQKAFIEKGAIQCGFCTPGMVMTAKSLLDKNPDASAEEIRQEMAGNLCRCTGYTKIVEAVQEVAGQLKGGCHENG</sequence>
<dbReference type="FunFam" id="3.10.20.30:FF:000020">
    <property type="entry name" value="Xanthine dehydrogenase iron-sulfur subunit"/>
    <property type="match status" value="1"/>
</dbReference>
<proteinExistence type="predicted"/>
<dbReference type="PROSITE" id="PS00197">
    <property type="entry name" value="2FE2S_FER_1"/>
    <property type="match status" value="1"/>
</dbReference>
<dbReference type="InterPro" id="IPR036884">
    <property type="entry name" value="2Fe-2S-bd_dom_sf"/>
</dbReference>
<dbReference type="SUPFAM" id="SSF47741">
    <property type="entry name" value="CO dehydrogenase ISP C-domain like"/>
    <property type="match status" value="1"/>
</dbReference>
<reference evidence="7 8" key="1">
    <citation type="submission" date="2016-10" db="EMBL/GenBank/DDBJ databases">
        <authorList>
            <person name="de Groot N.N."/>
        </authorList>
    </citation>
    <scope>NUCLEOTIDE SEQUENCE [LARGE SCALE GENOMIC DNA]</scope>
    <source>
        <strain evidence="7 8">DSM 12130</strain>
    </source>
</reference>
<evidence type="ECO:0000256" key="3">
    <source>
        <dbReference type="ARBA" id="ARBA00023002"/>
    </source>
</evidence>
<keyword evidence="2" id="KW-0479">Metal-binding</keyword>
<protein>
    <submittedName>
        <fullName evidence="7">Carbon-monoxide dehydrogenase small subunit</fullName>
    </submittedName>
</protein>
<evidence type="ECO:0000256" key="4">
    <source>
        <dbReference type="ARBA" id="ARBA00023004"/>
    </source>
</evidence>
<dbReference type="RefSeq" id="WP_092218550.1">
    <property type="nucleotide sequence ID" value="NZ_FNJI01000001.1"/>
</dbReference>
<dbReference type="InterPro" id="IPR012675">
    <property type="entry name" value="Beta-grasp_dom_sf"/>
</dbReference>
<keyword evidence="4" id="KW-0408">Iron</keyword>
<dbReference type="Proteomes" id="UP000199073">
    <property type="component" value="Unassembled WGS sequence"/>
</dbReference>
<accession>A0A1H0IS42</accession>
<evidence type="ECO:0000256" key="1">
    <source>
        <dbReference type="ARBA" id="ARBA00022714"/>
    </source>
</evidence>
<dbReference type="PANTHER" id="PTHR44379">
    <property type="entry name" value="OXIDOREDUCTASE WITH IRON-SULFUR SUBUNIT"/>
    <property type="match status" value="1"/>
</dbReference>
<dbReference type="GO" id="GO:0046872">
    <property type="term" value="F:metal ion binding"/>
    <property type="evidence" value="ECO:0007669"/>
    <property type="project" value="UniProtKB-KW"/>
</dbReference>
<dbReference type="InterPro" id="IPR036010">
    <property type="entry name" value="2Fe-2S_ferredoxin-like_sf"/>
</dbReference>
<evidence type="ECO:0000313" key="8">
    <source>
        <dbReference type="Proteomes" id="UP000199073"/>
    </source>
</evidence>